<dbReference type="Gene3D" id="1.10.260.80">
    <property type="match status" value="1"/>
</dbReference>
<feature type="compositionally biased region" description="Basic and acidic residues" evidence="1">
    <location>
        <begin position="191"/>
        <end position="206"/>
    </location>
</feature>
<accession>A0A553HZK3</accession>
<comment type="caution">
    <text evidence="2">The sequence shown here is derived from an EMBL/GenBank/DDBJ whole genome shotgun (WGS) entry which is preliminary data.</text>
</comment>
<sequence>MTKSGPRRFAPLKQTPAQQQMHLPKLQGVIFDVDGTLCLPQNYMFPQMRSILGIPKSVDILTHISSLPTASEREEAMEAIRAIERGAMASQEAQPGLGTLMTYLQDQGIRKAICTRNFEQPVTHLLEKFLVGVEFSPIVTRDFSPPKPDPAGLLFIARTWGLVRDLDDTTNAAEGAPSTDALLEAAGQGTESERKGAKGPKGEVTDSVDKVEEVGDASALIMVGDSIDDMTAGRRAGAATVLLVNSDNAHLAEHPHTDLVIRRLDELVGVLETGFVGREIPMDSASS</sequence>
<keyword evidence="3" id="KW-1185">Reference proteome</keyword>
<protein>
    <submittedName>
        <fullName evidence="2">Uncharacterized protein</fullName>
    </submittedName>
</protein>
<dbReference type="OrthoDB" id="426235at2759"/>
<dbReference type="AlphaFoldDB" id="A0A553HZK3"/>
<dbReference type="InterPro" id="IPR036412">
    <property type="entry name" value="HAD-like_sf"/>
</dbReference>
<gene>
    <name evidence="2" type="ORF">FHL15_005655</name>
</gene>
<dbReference type="CDD" id="cd01427">
    <property type="entry name" value="HAD_like"/>
    <property type="match status" value="1"/>
</dbReference>
<evidence type="ECO:0000313" key="2">
    <source>
        <dbReference type="EMBL" id="TRX93380.1"/>
    </source>
</evidence>
<dbReference type="SUPFAM" id="SSF56784">
    <property type="entry name" value="HAD-like"/>
    <property type="match status" value="1"/>
</dbReference>
<reference evidence="3" key="1">
    <citation type="submission" date="2019-06" db="EMBL/GenBank/DDBJ databases">
        <title>Draft genome sequence of the griseofulvin-producing fungus Xylaria cubensis strain G536.</title>
        <authorList>
            <person name="Mead M.E."/>
            <person name="Raja H.A."/>
            <person name="Steenwyk J.L."/>
            <person name="Knowles S.L."/>
            <person name="Oberlies N.H."/>
            <person name="Rokas A."/>
        </authorList>
    </citation>
    <scope>NUCLEOTIDE SEQUENCE [LARGE SCALE GENOMIC DNA]</scope>
    <source>
        <strain evidence="3">G536</strain>
    </source>
</reference>
<dbReference type="PANTHER" id="PTHR43885:SF1">
    <property type="entry name" value="SUPERFAMILY HYDROLASE, PUTATIVE (AFU_ORTHOLOGUE AFUA_4G13290)-RELATED"/>
    <property type="match status" value="1"/>
</dbReference>
<dbReference type="Gene3D" id="3.40.50.1000">
    <property type="entry name" value="HAD superfamily/HAD-like"/>
    <property type="match status" value="1"/>
</dbReference>
<dbReference type="STRING" id="2512241.A0A553HZK3"/>
<proteinExistence type="predicted"/>
<feature type="region of interest" description="Disordered" evidence="1">
    <location>
        <begin position="186"/>
        <end position="206"/>
    </location>
</feature>
<dbReference type="InterPro" id="IPR023214">
    <property type="entry name" value="HAD_sf"/>
</dbReference>
<dbReference type="EMBL" id="VFLP01000029">
    <property type="protein sequence ID" value="TRX93380.1"/>
    <property type="molecule type" value="Genomic_DNA"/>
</dbReference>
<evidence type="ECO:0000256" key="1">
    <source>
        <dbReference type="SAM" id="MobiDB-lite"/>
    </source>
</evidence>
<name>A0A553HZK3_9PEZI</name>
<dbReference type="Proteomes" id="UP000319160">
    <property type="component" value="Unassembled WGS sequence"/>
</dbReference>
<dbReference type="SFLD" id="SFLDS00003">
    <property type="entry name" value="Haloacid_Dehalogenase"/>
    <property type="match status" value="1"/>
</dbReference>
<dbReference type="PANTHER" id="PTHR43885">
    <property type="entry name" value="HALOACID DEHALOGENASE-LIKE HYDROLASE"/>
    <property type="match status" value="1"/>
</dbReference>
<dbReference type="SFLD" id="SFLDG01129">
    <property type="entry name" value="C1.5:_HAD__Beta-PGM__Phosphata"/>
    <property type="match status" value="1"/>
</dbReference>
<evidence type="ECO:0000313" key="3">
    <source>
        <dbReference type="Proteomes" id="UP000319160"/>
    </source>
</evidence>
<organism evidence="2 3">
    <name type="scientific">Xylaria flabelliformis</name>
    <dbReference type="NCBI Taxonomy" id="2512241"/>
    <lineage>
        <taxon>Eukaryota</taxon>
        <taxon>Fungi</taxon>
        <taxon>Dikarya</taxon>
        <taxon>Ascomycota</taxon>
        <taxon>Pezizomycotina</taxon>
        <taxon>Sordariomycetes</taxon>
        <taxon>Xylariomycetidae</taxon>
        <taxon>Xylariales</taxon>
        <taxon>Xylariaceae</taxon>
        <taxon>Xylaria</taxon>
    </lineage>
</organism>
<dbReference type="Pfam" id="PF13242">
    <property type="entry name" value="Hydrolase_like"/>
    <property type="match status" value="1"/>
</dbReference>